<dbReference type="OrthoDB" id="3648227at2759"/>
<reference evidence="2 3" key="1">
    <citation type="submission" date="2016-03" db="EMBL/GenBank/DDBJ databases">
        <authorList>
            <person name="Ploux O."/>
        </authorList>
    </citation>
    <scope>NUCLEOTIDE SEQUENCE [LARGE SCALE GENOMIC DNA]</scope>
    <source>
        <strain evidence="2 3">URUG2</strain>
    </source>
</reference>
<dbReference type="Proteomes" id="UP000225277">
    <property type="component" value="Unassembled WGS sequence"/>
</dbReference>
<dbReference type="GeneID" id="35599397"/>
<dbReference type="RefSeq" id="XP_023625266.1">
    <property type="nucleotide sequence ID" value="XM_023769498.1"/>
</dbReference>
<proteinExistence type="predicted"/>
<name>A0A2D3V4C0_9PEZI</name>
<accession>A0A2D3V4C0</accession>
<evidence type="ECO:0000256" key="1">
    <source>
        <dbReference type="SAM" id="MobiDB-lite"/>
    </source>
</evidence>
<evidence type="ECO:0000313" key="2">
    <source>
        <dbReference type="EMBL" id="CZT18376.1"/>
    </source>
</evidence>
<dbReference type="EMBL" id="FJUY01000005">
    <property type="protein sequence ID" value="CZT18376.1"/>
    <property type="molecule type" value="Genomic_DNA"/>
</dbReference>
<evidence type="ECO:0000313" key="3">
    <source>
        <dbReference type="Proteomes" id="UP000225277"/>
    </source>
</evidence>
<feature type="region of interest" description="Disordered" evidence="1">
    <location>
        <begin position="1"/>
        <end position="28"/>
    </location>
</feature>
<gene>
    <name evidence="2" type="ORF">RCC_04220</name>
</gene>
<keyword evidence="3" id="KW-1185">Reference proteome</keyword>
<protein>
    <submittedName>
        <fullName evidence="2">Uncharacterized protein</fullName>
    </submittedName>
</protein>
<sequence>MTRTVGNTTSYESVAPTSKRPKRVKDVLPSSCKHSSQPFWLESKEHILVAQLQVRFDPDHACVKRVHAFFELRTGRQTYRPVNIGYLHAQTIDRLQTGYHQTGNTLFVTGMLNKRCTPKQEDRPMDHSTKKEVDETEIVMQHIFHRDGTPRKEYARWSLGKSEKLHFIDAFQLKPAYRGCGLSKIAMHTYLQGIQKLEGRHKFLGPVILSPAALCQDKDFYAKNPSRPAKTLVEIEYALIASYERAGFQEWSKGDDRAGGSAITIMGLRLVGPKIARISTERLSPEELASSEITFLNQLERVDSGL</sequence>
<organism evidence="2 3">
    <name type="scientific">Ramularia collo-cygni</name>
    <dbReference type="NCBI Taxonomy" id="112498"/>
    <lineage>
        <taxon>Eukaryota</taxon>
        <taxon>Fungi</taxon>
        <taxon>Dikarya</taxon>
        <taxon>Ascomycota</taxon>
        <taxon>Pezizomycotina</taxon>
        <taxon>Dothideomycetes</taxon>
        <taxon>Dothideomycetidae</taxon>
        <taxon>Mycosphaerellales</taxon>
        <taxon>Mycosphaerellaceae</taxon>
        <taxon>Ramularia</taxon>
    </lineage>
</organism>
<feature type="compositionally biased region" description="Polar residues" evidence="1">
    <location>
        <begin position="1"/>
        <end position="16"/>
    </location>
</feature>
<dbReference type="AlphaFoldDB" id="A0A2D3V4C0"/>